<dbReference type="InterPro" id="IPR029044">
    <property type="entry name" value="Nucleotide-diphossugar_trans"/>
</dbReference>
<protein>
    <submittedName>
        <fullName evidence="5">Glycosyltransferase family 2 protein</fullName>
    </submittedName>
</protein>
<proteinExistence type="inferred from homology"/>
<dbReference type="AlphaFoldDB" id="A0A923MBH3"/>
<sequence length="274" mass="31354">MKLGYVCTNYNNSAVTVDAVKTLLANRGHEIRIAVVDNASQQPARDLLRDALCGVPEVTLIFNEENLGYFAGLNTGLRALRALDPGIEWMVVGNNDLLFDADFCDRVEQHSAALGAYPVISPDIVTEDGEHQNPHVISGIGRFREFMYDVYYSNYYVGRLVLLAARLLRSLVDRPDELQWRVEQTIYQGHGSCYLLTPRYFRLFTELPARTFLVYEEYFLSLQLSEAGEKLLYTPALRVTHRWHSTLSQLPSRTWWALAKASHKEYRKYVRVLG</sequence>
<evidence type="ECO:0000313" key="6">
    <source>
        <dbReference type="Proteomes" id="UP000596827"/>
    </source>
</evidence>
<dbReference type="GO" id="GO:0016757">
    <property type="term" value="F:glycosyltransferase activity"/>
    <property type="evidence" value="ECO:0007669"/>
    <property type="project" value="UniProtKB-KW"/>
</dbReference>
<keyword evidence="6" id="KW-1185">Reference proteome</keyword>
<feature type="domain" description="Glycosyltransferase 2-like" evidence="4">
    <location>
        <begin position="8"/>
        <end position="113"/>
    </location>
</feature>
<accession>A0A923MBH3</accession>
<reference evidence="5" key="1">
    <citation type="submission" date="2020-08" db="EMBL/GenBank/DDBJ databases">
        <title>Ramlibacter sp. GTP1 16S ribosomal RNA gene genome sequencing and assembly.</title>
        <authorList>
            <person name="Kang M."/>
        </authorList>
    </citation>
    <scope>NUCLEOTIDE SEQUENCE</scope>
    <source>
        <strain evidence="5">GTP1</strain>
    </source>
</reference>
<dbReference type="RefSeq" id="WP_187083420.1">
    <property type="nucleotide sequence ID" value="NZ_JACORU010000008.1"/>
</dbReference>
<dbReference type="EMBL" id="JACORU010000008">
    <property type="protein sequence ID" value="MBC5766930.1"/>
    <property type="molecule type" value="Genomic_DNA"/>
</dbReference>
<name>A0A923MBH3_9BURK</name>
<organism evidence="5 6">
    <name type="scientific">Ramlibacter albus</name>
    <dbReference type="NCBI Taxonomy" id="2079448"/>
    <lineage>
        <taxon>Bacteria</taxon>
        <taxon>Pseudomonadati</taxon>
        <taxon>Pseudomonadota</taxon>
        <taxon>Betaproteobacteria</taxon>
        <taxon>Burkholderiales</taxon>
        <taxon>Comamonadaceae</taxon>
        <taxon>Ramlibacter</taxon>
    </lineage>
</organism>
<evidence type="ECO:0000313" key="5">
    <source>
        <dbReference type="EMBL" id="MBC5766930.1"/>
    </source>
</evidence>
<dbReference type="Gene3D" id="3.90.550.10">
    <property type="entry name" value="Spore Coat Polysaccharide Biosynthesis Protein SpsA, Chain A"/>
    <property type="match status" value="1"/>
</dbReference>
<dbReference type="PANTHER" id="PTHR43179">
    <property type="entry name" value="RHAMNOSYLTRANSFERASE WBBL"/>
    <property type="match status" value="1"/>
</dbReference>
<gene>
    <name evidence="5" type="ORF">H8R02_20865</name>
</gene>
<dbReference type="InterPro" id="IPR001173">
    <property type="entry name" value="Glyco_trans_2-like"/>
</dbReference>
<comment type="caution">
    <text evidence="5">The sequence shown here is derived from an EMBL/GenBank/DDBJ whole genome shotgun (WGS) entry which is preliminary data.</text>
</comment>
<evidence type="ECO:0000256" key="2">
    <source>
        <dbReference type="ARBA" id="ARBA00022676"/>
    </source>
</evidence>
<dbReference type="SUPFAM" id="SSF53448">
    <property type="entry name" value="Nucleotide-diphospho-sugar transferases"/>
    <property type="match status" value="1"/>
</dbReference>
<evidence type="ECO:0000256" key="1">
    <source>
        <dbReference type="ARBA" id="ARBA00006739"/>
    </source>
</evidence>
<keyword evidence="2" id="KW-0328">Glycosyltransferase</keyword>
<comment type="similarity">
    <text evidence="1">Belongs to the glycosyltransferase 2 family.</text>
</comment>
<dbReference type="PANTHER" id="PTHR43179:SF12">
    <property type="entry name" value="GALACTOFURANOSYLTRANSFERASE GLFT2"/>
    <property type="match status" value="1"/>
</dbReference>
<evidence type="ECO:0000256" key="3">
    <source>
        <dbReference type="ARBA" id="ARBA00022679"/>
    </source>
</evidence>
<evidence type="ECO:0000259" key="4">
    <source>
        <dbReference type="Pfam" id="PF00535"/>
    </source>
</evidence>
<dbReference type="Proteomes" id="UP000596827">
    <property type="component" value="Unassembled WGS sequence"/>
</dbReference>
<keyword evidence="3" id="KW-0808">Transferase</keyword>
<dbReference type="Pfam" id="PF00535">
    <property type="entry name" value="Glycos_transf_2"/>
    <property type="match status" value="1"/>
</dbReference>